<sequence length="639" mass="74067">MKMNRCMILLTVILLSGAFLCEAKKLSFTMPAPEELQMTNNPANPDESAMILLRESIIDDTFKSPHYEEHVRIKIFTSKGLEYATVEIPSFKNNEITDIKGRTIGKDGSIIELTEQHIFDKEWSKGKKFKTKAKSFTFPGAEPGCIVEYIYHRRHQPRYLILLPIQDEIYTKEVRYLLIPTEHYSLGWRGFGLSPLVQPERVEYGFLVVAKDIPGLISEDYSPPDSMVKATGIFFYTDKRYNSSEEFWTDAAKEAFDKYKKIMKKDSALKTLTSQIRGEKINNEEKLKKIYQLLQKDFHNLSYDIIESMADETRKTVDDFVKCRCGFQDDINMLFVSAAKSLNLPGYIGFLVNRDEGTFHKELPSKWQFTNAIAVVKLDDSYRFFSPGTYALPYNSLPGSFSDVTVMMVSEKPEFVTTPASQSTDNQFRSDWKIILDTDGMRKIDVHTAVKGVLQASWRQNLQDKQENQLKKDKGEELKKINPAITLDTYTVINLNEFEQPLRIEYSYYYKDESLQAEQIIYKIPLFDPIEKDMFLTPRRNNALCIEERHTDVNTIEIVLPENYDIIELPRNVTTSIPAIKYNLTFSKNDQGYIVAERIVEWNFDCLPAAQYLEAKKFWSLIERSDQITFVFTKKEKSK</sequence>
<proteinExistence type="predicted"/>
<dbReference type="InterPro" id="IPR024618">
    <property type="entry name" value="DUF3857"/>
</dbReference>
<dbReference type="Gene3D" id="2.60.40.3140">
    <property type="match status" value="1"/>
</dbReference>
<dbReference type="AlphaFoldDB" id="A0A1F5VEY7"/>
<evidence type="ECO:0000313" key="2">
    <source>
        <dbReference type="EMBL" id="OGF61974.1"/>
    </source>
</evidence>
<gene>
    <name evidence="2" type="ORF">A2Y62_20860</name>
</gene>
<dbReference type="EMBL" id="MFGW01000186">
    <property type="protein sequence ID" value="OGF61974.1"/>
    <property type="molecule type" value="Genomic_DNA"/>
</dbReference>
<name>A0A1F5VEY7_9BACT</name>
<dbReference type="Pfam" id="PF12969">
    <property type="entry name" value="DUF3857"/>
    <property type="match status" value="1"/>
</dbReference>
<evidence type="ECO:0000313" key="3">
    <source>
        <dbReference type="Proteomes" id="UP000178943"/>
    </source>
</evidence>
<protein>
    <recommendedName>
        <fullName evidence="1">DUF3857 domain-containing protein</fullName>
    </recommendedName>
</protein>
<feature type="domain" description="DUF3857" evidence="1">
    <location>
        <begin position="67"/>
        <end position="158"/>
    </location>
</feature>
<dbReference type="Gene3D" id="2.60.120.1130">
    <property type="match status" value="1"/>
</dbReference>
<reference evidence="2 3" key="1">
    <citation type="journal article" date="2016" name="Nat. Commun.">
        <title>Thousands of microbial genomes shed light on interconnected biogeochemical processes in an aquifer system.</title>
        <authorList>
            <person name="Anantharaman K."/>
            <person name="Brown C.T."/>
            <person name="Hug L.A."/>
            <person name="Sharon I."/>
            <person name="Castelle C.J."/>
            <person name="Probst A.J."/>
            <person name="Thomas B.C."/>
            <person name="Singh A."/>
            <person name="Wilkins M.J."/>
            <person name="Karaoz U."/>
            <person name="Brodie E.L."/>
            <person name="Williams K.H."/>
            <person name="Hubbard S.S."/>
            <person name="Banfield J.F."/>
        </authorList>
    </citation>
    <scope>NUCLEOTIDE SEQUENCE [LARGE SCALE GENOMIC DNA]</scope>
</reference>
<accession>A0A1F5VEY7</accession>
<dbReference type="STRING" id="1817863.A2Y62_20860"/>
<organism evidence="2 3">
    <name type="scientific">Candidatus Fischerbacteria bacterium RBG_13_37_8</name>
    <dbReference type="NCBI Taxonomy" id="1817863"/>
    <lineage>
        <taxon>Bacteria</taxon>
        <taxon>Candidatus Fischeribacteriota</taxon>
    </lineage>
</organism>
<dbReference type="Proteomes" id="UP000178943">
    <property type="component" value="Unassembled WGS sequence"/>
</dbReference>
<comment type="caution">
    <text evidence="2">The sequence shown here is derived from an EMBL/GenBank/DDBJ whole genome shotgun (WGS) entry which is preliminary data.</text>
</comment>
<evidence type="ECO:0000259" key="1">
    <source>
        <dbReference type="Pfam" id="PF12969"/>
    </source>
</evidence>
<dbReference type="Gene3D" id="3.10.620.30">
    <property type="match status" value="1"/>
</dbReference>